<feature type="compositionally biased region" description="Basic and acidic residues" evidence="4">
    <location>
        <begin position="1175"/>
        <end position="1188"/>
    </location>
</feature>
<feature type="compositionally biased region" description="Pro residues" evidence="4">
    <location>
        <begin position="1817"/>
        <end position="1829"/>
    </location>
</feature>
<reference evidence="6 7" key="1">
    <citation type="journal article" date="2017" name="BMC Biol.">
        <title>Genomic innovations, transcriptional plasticity and gene loss underlying the evolution and divergence of two highly polyphagous and invasive Helicoverpa pest species.</title>
        <authorList>
            <person name="Pearce S.L."/>
            <person name="Clarke D.F."/>
            <person name="East P.D."/>
            <person name="Elfekih S."/>
            <person name="Gordon K.H."/>
            <person name="Jermiin L.S."/>
            <person name="McGaughran A."/>
            <person name="Oakeshott J.G."/>
            <person name="Papanikolaou A."/>
            <person name="Perera O.P."/>
            <person name="Rane R.V."/>
            <person name="Richards S."/>
            <person name="Tay W.T."/>
            <person name="Walsh T.K."/>
            <person name="Anderson A."/>
            <person name="Anderson C.J."/>
            <person name="Asgari S."/>
            <person name="Board P.G."/>
            <person name="Bretschneider A."/>
            <person name="Campbell P.M."/>
            <person name="Chertemps T."/>
            <person name="Christeller J.T."/>
            <person name="Coppin C.W."/>
            <person name="Downes S.J."/>
            <person name="Duan G."/>
            <person name="Farnsworth C.A."/>
            <person name="Good R.T."/>
            <person name="Han L.B."/>
            <person name="Han Y.C."/>
            <person name="Hatje K."/>
            <person name="Horne I."/>
            <person name="Huang Y.P."/>
            <person name="Hughes D.S."/>
            <person name="Jacquin-Joly E."/>
            <person name="James W."/>
            <person name="Jhangiani S."/>
            <person name="Kollmar M."/>
            <person name="Kuwar S.S."/>
            <person name="Li S."/>
            <person name="Liu N.Y."/>
            <person name="Maibeche M.T."/>
            <person name="Miller J.R."/>
            <person name="Montagne N."/>
            <person name="Perry T."/>
            <person name="Qu J."/>
            <person name="Song S.V."/>
            <person name="Sutton G.G."/>
            <person name="Vogel H."/>
            <person name="Walenz B.P."/>
            <person name="Xu W."/>
            <person name="Zhang H.J."/>
            <person name="Zou Z."/>
            <person name="Batterham P."/>
            <person name="Edwards O.R."/>
            <person name="Feyereisen R."/>
            <person name="Gibbs R.A."/>
            <person name="Heckel D.G."/>
            <person name="McGrath A."/>
            <person name="Robin C."/>
            <person name="Scherer S.E."/>
            <person name="Worley K.C."/>
            <person name="Wu Y.D."/>
        </authorList>
    </citation>
    <scope>NUCLEOTIDE SEQUENCE [LARGE SCALE GENOMIC DNA]</scope>
    <source>
        <strain evidence="6">Harm_GR_Male_#8</strain>
        <tissue evidence="6">Whole organism</tissue>
    </source>
</reference>
<gene>
    <name evidence="6" type="primary">HaOG210672</name>
    <name evidence="6" type="ORF">B5X24_HaOG210672</name>
</gene>
<proteinExistence type="predicted"/>
<dbReference type="PANTHER" id="PTHR24214">
    <property type="entry name" value="PDZ AND LIM DOMAIN PROTEIN ZASP"/>
    <property type="match status" value="1"/>
</dbReference>
<comment type="subcellular location">
    <subcellularLocation>
        <location evidence="1">Cytoplasm</location>
    </subcellularLocation>
</comment>
<dbReference type="GO" id="GO:0003779">
    <property type="term" value="F:actin binding"/>
    <property type="evidence" value="ECO:0007669"/>
    <property type="project" value="TreeGrafter"/>
</dbReference>
<dbReference type="Proteomes" id="UP000249218">
    <property type="component" value="Unassembled WGS sequence"/>
</dbReference>
<dbReference type="GO" id="GO:0031941">
    <property type="term" value="C:filamentous actin"/>
    <property type="evidence" value="ECO:0007669"/>
    <property type="project" value="TreeGrafter"/>
</dbReference>
<feature type="region of interest" description="Disordered" evidence="4">
    <location>
        <begin position="1156"/>
        <end position="1250"/>
    </location>
</feature>
<sequence length="2169" mass="245725">MALDVRLSRDVDEPWGFQLFGGADEEMPLTIEKIEPDSPAKRAGLLNGDTILTINGEEAIDMSLAAASRRVEGAGHSLTVGVVRGLYDPVLHDFEPIYDYEPDDSGRQSEPTEVVFEIQKFVEPSDIGSRLLELGDSPNKLSESRSLTASPYVTPTKPYRPFSTEPIVEIPPLEDPIILNPNYRDQFGKSPIDNDPDYLLSPFNRDALGPNRYKLPISEQYDPDGTRFKQSTEVVEKLLKYEKHVKSLSKDLEVVDVTKETKVCDTAVERKASMSKDVSFKESLIEDVKSEKKGVRISEESVRRESKSFEKKEMFKEEIEEESIREELQYIEKMRQEIDLEKIEETAMSVVDDSIERAVSVAEEIKKEIDEELSSSEQQDKSEVKYEKREESSEIIDKTESKQETKEYAERKMSREERTETQDATQKIARKDVQQTESSEQYETEHGKMDVHRKSLVTGEYKQEYLEEPRQEFSREGSESRSEAKLKFKKAAKTVASSVKGEKTTAEQRAYTIGLQTIPNIRGTVHSSYHYDLLLRTFFIHLTDVMVALSRFLLTQPVFNQLEQSVTESRFESGERDTKVRKSSHVVEKEVMKAQESKKVETKQTRQLITPVPVEKKEVKAVSQKIEKDVKIQEQKIEKDVKIQEQKIEKKEIVKPVPVKAEQVQVQQEQKIEQEMMVSEKKSGAEMAQRSEKKLTKEMTQKLGAVISEFQTIAVEDAKEQMLMKSRRSRSRSQIEEEVAKESDPLEWLSKVDSRRTSQEKTEMSKTEFSSEKIEKKSFVETKQETVHKKPKPPKQTYIAIVESHVYTNKDAIFEEHVADISETSSVQSAEEINTAFEAVETVSAENVAIESAVRQLETAKIVEETHKLDKVVAKSAAVVQKHEEVIHDTKELVQEEVKKETAVQKTDIQEVIVQETKEILEPVVEIKESKVEKVEKVAIDINKSLAIAESTEVSMLESALELKEEVKEKVEKVAIDVNESLAIAQSAEITTLESRAELKDVEVKAETVAIVEEKKIEEKVIETKPEVLEAPKPVEVVEITETIKLKPKDTKTVHDESAELKIVKIVPVDSVLSPEIIEVEDISELISKSVISQVAVGDQISIDASKEVSATSSITETSSKSGKKESAADVSSAISQVSSQSEASAVSKELSVSQKLESTSQSSETQEASFTAKSVDRKLSLRTDLDRQTSVQSPPSSIDTPTPSTVPPTPVTDEYVFKLSLPLPKSRSATPVPRDSTPTPEDEDPNIVKKKLIPHIETTIERVVYDPPLPTPTTDPKSPVITKPVLNGGGVKPVYSKPGLKGGAIRPVYIKPGLRGGGIRPVYRKPGLFGGADNPDYSKEEIREIERKSSLLASAIDETIKSIEEYKEEVGIDTKKEVKTQEFKEEKITKSYKESYSKEVKTESIQNGFQEIDTKIDEIMEQCNALVSIADSETPKIIENETQGIVTEVDEKESRKQSVEIDVKIETEPSEEKSKEKSVKFENEVKIVEVEIIDEKIPEVENRETIRVDIPVEKVPVPVAAAPVPVAEPVPIILDPVPPTPVVEKQPEELIQPRVVPEVPVVQAPVRIEEEKKPDPLLGFRPVVFDPENLQRQNYQYPFVEEPMVPQEPRGSPYMSETGEIIGTIQGIVDGLETPVMDEEVAKELGKPGISEEKIATLISGEAEMLREAHVMGLSRVLSSHMHRADDSSVDFQVIKPMIGTLKDSEVIKALNEEIAREKAEQKKKEEKRWTTFLQKPKRPVPKAKFGYQGWTQDEEVVADFETGPLPWEERAHTEASLPPVEPEEPILIPEVPEFLEAVDPLKESEVPDLEDTGIPLPPPREPTPPPIVVEQPEPEPIPEEPEEKVAPEEQKVEKTETKEDMENRMAEQLVRSVQSMVDPNASLDQQLAQMRAQLAALAQLPEVIQQSLELVSKQLSKISHQEAHVEVTQESQNYQQAEETHEMQTIQEVNESEANETQNEAQKMTIEEVRENNVEQQQQQQQMQQQQMQQQQMQQQQMQQMQQESMRMTEEEIRNEKQRKEQERIEHESRMVKQHPTPRSAKPKRVFGPLDPEERMAVVLPGGRRWKNSKDVYDEQMIKEMFEQHSEVIKGNAIGINFMKYEKPPVSLDHLKHSEVYKLVHDMDTTPPRKVEMRTPVMSEADYRERCRSMTPNVEKKHLQIPQQFHP</sequence>
<dbReference type="GO" id="GO:0005912">
    <property type="term" value="C:adherens junction"/>
    <property type="evidence" value="ECO:0007669"/>
    <property type="project" value="TreeGrafter"/>
</dbReference>
<keyword evidence="2" id="KW-0963">Cytoplasm</keyword>
<keyword evidence="3" id="KW-0862">Zinc</keyword>
<feature type="region of interest" description="Disordered" evidence="4">
    <location>
        <begin position="1998"/>
        <end position="2050"/>
    </location>
</feature>
<feature type="compositionally biased region" description="Low complexity" evidence="4">
    <location>
        <begin position="1108"/>
        <end position="1121"/>
    </location>
</feature>
<evidence type="ECO:0000313" key="7">
    <source>
        <dbReference type="Proteomes" id="UP000249218"/>
    </source>
</evidence>
<organism evidence="6 7">
    <name type="scientific">Helicoverpa armigera</name>
    <name type="common">Cotton bollworm</name>
    <name type="synonym">Heliothis armigera</name>
    <dbReference type="NCBI Taxonomy" id="29058"/>
    <lineage>
        <taxon>Eukaryota</taxon>
        <taxon>Metazoa</taxon>
        <taxon>Ecdysozoa</taxon>
        <taxon>Arthropoda</taxon>
        <taxon>Hexapoda</taxon>
        <taxon>Insecta</taxon>
        <taxon>Pterygota</taxon>
        <taxon>Neoptera</taxon>
        <taxon>Endopterygota</taxon>
        <taxon>Lepidoptera</taxon>
        <taxon>Glossata</taxon>
        <taxon>Ditrysia</taxon>
        <taxon>Noctuoidea</taxon>
        <taxon>Noctuidae</taxon>
        <taxon>Heliothinae</taxon>
        <taxon>Helicoverpa</taxon>
    </lineage>
</organism>
<feature type="region of interest" description="Disordered" evidence="4">
    <location>
        <begin position="369"/>
        <end position="454"/>
    </location>
</feature>
<dbReference type="EMBL" id="KZ150158">
    <property type="protein sequence ID" value="PZC72745.1"/>
    <property type="molecule type" value="Genomic_DNA"/>
</dbReference>
<feature type="region of interest" description="Disordered" evidence="4">
    <location>
        <begin position="724"/>
        <end position="775"/>
    </location>
</feature>
<feature type="compositionally biased region" description="Basic and acidic residues" evidence="4">
    <location>
        <begin position="733"/>
        <end position="775"/>
    </location>
</feature>
<evidence type="ECO:0000256" key="3">
    <source>
        <dbReference type="ARBA" id="ARBA00023038"/>
    </source>
</evidence>
<feature type="compositionally biased region" description="Polar residues" evidence="4">
    <location>
        <begin position="1930"/>
        <end position="1947"/>
    </location>
</feature>
<evidence type="ECO:0000256" key="1">
    <source>
        <dbReference type="ARBA" id="ARBA00004496"/>
    </source>
</evidence>
<feature type="compositionally biased region" description="Basic and acidic residues" evidence="4">
    <location>
        <begin position="443"/>
        <end position="453"/>
    </location>
</feature>
<dbReference type="FunFam" id="2.30.42.10:FF:000055">
    <property type="entry name" value="PDZ and LIM domain protein 3"/>
    <property type="match status" value="1"/>
</dbReference>
<dbReference type="InterPro" id="IPR001478">
    <property type="entry name" value="PDZ"/>
</dbReference>
<feature type="region of interest" description="Disordered" evidence="4">
    <location>
        <begin position="1928"/>
        <end position="1947"/>
    </location>
</feature>
<feature type="domain" description="PDZ" evidence="5">
    <location>
        <begin position="4"/>
        <end position="86"/>
    </location>
</feature>
<dbReference type="Gene3D" id="2.30.42.10">
    <property type="match status" value="1"/>
</dbReference>
<feature type="region of interest" description="Disordered" evidence="4">
    <location>
        <begin position="1266"/>
        <end position="1285"/>
    </location>
</feature>
<dbReference type="PANTHER" id="PTHR24214:SF38">
    <property type="entry name" value="PDZ AND LIM DOMAIN PROTEIN ZASP-RELATED"/>
    <property type="match status" value="1"/>
</dbReference>
<feature type="compositionally biased region" description="Low complexity" evidence="4">
    <location>
        <begin position="1156"/>
        <end position="1172"/>
    </location>
</feature>
<evidence type="ECO:0000313" key="6">
    <source>
        <dbReference type="EMBL" id="PZC72745.1"/>
    </source>
</evidence>
<feature type="compositionally biased region" description="Basic and acidic residues" evidence="4">
    <location>
        <begin position="2009"/>
        <end position="2033"/>
    </location>
</feature>
<dbReference type="Pfam" id="PF00595">
    <property type="entry name" value="PDZ"/>
    <property type="match status" value="1"/>
</dbReference>
<evidence type="ECO:0000256" key="2">
    <source>
        <dbReference type="ARBA" id="ARBA00022490"/>
    </source>
</evidence>
<feature type="compositionally biased region" description="Low complexity" evidence="4">
    <location>
        <begin position="1194"/>
        <end position="1204"/>
    </location>
</feature>
<dbReference type="OrthoDB" id="666972at2759"/>
<keyword evidence="3" id="KW-0440">LIM domain</keyword>
<name>A0A2W1BGA8_HELAM</name>
<keyword evidence="7" id="KW-1185">Reference proteome</keyword>
<dbReference type="SUPFAM" id="SSF50156">
    <property type="entry name" value="PDZ domain-like"/>
    <property type="match status" value="1"/>
</dbReference>
<dbReference type="GO" id="GO:0051371">
    <property type="term" value="F:muscle alpha-actinin binding"/>
    <property type="evidence" value="ECO:0007669"/>
    <property type="project" value="TreeGrafter"/>
</dbReference>
<dbReference type="InterPro" id="IPR050604">
    <property type="entry name" value="PDZ-LIM_domain"/>
</dbReference>
<feature type="compositionally biased region" description="Basic and acidic residues" evidence="4">
    <location>
        <begin position="1845"/>
        <end position="1862"/>
    </location>
</feature>
<protein>
    <recommendedName>
        <fullName evidence="5">PDZ domain-containing protein</fullName>
    </recommendedName>
</protein>
<dbReference type="GO" id="GO:0030018">
    <property type="term" value="C:Z disc"/>
    <property type="evidence" value="ECO:0007669"/>
    <property type="project" value="TreeGrafter"/>
</dbReference>
<evidence type="ECO:0000259" key="5">
    <source>
        <dbReference type="PROSITE" id="PS50106"/>
    </source>
</evidence>
<dbReference type="GO" id="GO:0061061">
    <property type="term" value="P:muscle structure development"/>
    <property type="evidence" value="ECO:0007669"/>
    <property type="project" value="TreeGrafter"/>
</dbReference>
<accession>A0A2W1BGA8</accession>
<feature type="region of interest" description="Disordered" evidence="4">
    <location>
        <begin position="677"/>
        <end position="696"/>
    </location>
</feature>
<dbReference type="PROSITE" id="PS50106">
    <property type="entry name" value="PDZ"/>
    <property type="match status" value="1"/>
</dbReference>
<evidence type="ECO:0000256" key="4">
    <source>
        <dbReference type="SAM" id="MobiDB-lite"/>
    </source>
</evidence>
<feature type="compositionally biased region" description="Basic and acidic residues" evidence="4">
    <location>
        <begin position="378"/>
        <end position="421"/>
    </location>
</feature>
<dbReference type="GO" id="GO:0001725">
    <property type="term" value="C:stress fiber"/>
    <property type="evidence" value="ECO:0007669"/>
    <property type="project" value="TreeGrafter"/>
</dbReference>
<feature type="region of interest" description="Disordered" evidence="4">
    <location>
        <begin position="1808"/>
        <end position="1862"/>
    </location>
</feature>
<dbReference type="GO" id="GO:0030036">
    <property type="term" value="P:actin cytoskeleton organization"/>
    <property type="evidence" value="ECO:0007669"/>
    <property type="project" value="TreeGrafter"/>
</dbReference>
<dbReference type="InterPro" id="IPR036034">
    <property type="entry name" value="PDZ_sf"/>
</dbReference>
<dbReference type="SMART" id="SM00228">
    <property type="entry name" value="PDZ"/>
    <property type="match status" value="1"/>
</dbReference>
<feature type="region of interest" description="Disordered" evidence="4">
    <location>
        <begin position="1107"/>
        <end position="1128"/>
    </location>
</feature>
<feature type="compositionally biased region" description="Acidic residues" evidence="4">
    <location>
        <begin position="1834"/>
        <end position="1844"/>
    </location>
</feature>
<keyword evidence="3" id="KW-0479">Metal-binding</keyword>